<evidence type="ECO:0000256" key="6">
    <source>
        <dbReference type="ARBA" id="ARBA00023242"/>
    </source>
</evidence>
<dbReference type="InterPro" id="IPR028651">
    <property type="entry name" value="ING_fam"/>
</dbReference>
<dbReference type="InterPro" id="IPR013083">
    <property type="entry name" value="Znf_RING/FYVE/PHD"/>
</dbReference>
<dbReference type="Proteomes" id="UP001159405">
    <property type="component" value="Unassembled WGS sequence"/>
</dbReference>
<dbReference type="PROSITE" id="PS50016">
    <property type="entry name" value="ZF_PHD_2"/>
    <property type="match status" value="1"/>
</dbReference>
<evidence type="ECO:0000313" key="11">
    <source>
        <dbReference type="Proteomes" id="UP001159405"/>
    </source>
</evidence>
<evidence type="ECO:0000256" key="4">
    <source>
        <dbReference type="ARBA" id="ARBA00022771"/>
    </source>
</evidence>
<dbReference type="PANTHER" id="PTHR10333">
    <property type="entry name" value="INHIBITOR OF GROWTH PROTEIN"/>
    <property type="match status" value="1"/>
</dbReference>
<dbReference type="Gene3D" id="1.20.120.2010">
    <property type="entry name" value="NAB conserved domain 2"/>
    <property type="match status" value="1"/>
</dbReference>
<feature type="region of interest" description="Disordered" evidence="8">
    <location>
        <begin position="1278"/>
        <end position="1312"/>
    </location>
</feature>
<name>A0ABN8NQY3_9CNID</name>
<dbReference type="SMART" id="SM00249">
    <property type="entry name" value="PHD"/>
    <property type="match status" value="1"/>
</dbReference>
<accession>A0ABN8NQY3</accession>
<organism evidence="10 11">
    <name type="scientific">Porites lobata</name>
    <dbReference type="NCBI Taxonomy" id="104759"/>
    <lineage>
        <taxon>Eukaryota</taxon>
        <taxon>Metazoa</taxon>
        <taxon>Cnidaria</taxon>
        <taxon>Anthozoa</taxon>
        <taxon>Hexacorallia</taxon>
        <taxon>Scleractinia</taxon>
        <taxon>Fungiina</taxon>
        <taxon>Poritidae</taxon>
        <taxon>Porites</taxon>
    </lineage>
</organism>
<keyword evidence="11" id="KW-1185">Reference proteome</keyword>
<dbReference type="InterPro" id="IPR038398">
    <property type="entry name" value="NCD2_sf"/>
</dbReference>
<comment type="similarity">
    <text evidence="2">Belongs to the ING family.</text>
</comment>
<feature type="region of interest" description="Disordered" evidence="8">
    <location>
        <begin position="99"/>
        <end position="130"/>
    </location>
</feature>
<evidence type="ECO:0000256" key="2">
    <source>
        <dbReference type="ARBA" id="ARBA00010210"/>
    </source>
</evidence>
<evidence type="ECO:0000256" key="3">
    <source>
        <dbReference type="ARBA" id="ARBA00022723"/>
    </source>
</evidence>
<feature type="domain" description="PHD-type" evidence="9">
    <location>
        <begin position="1311"/>
        <end position="1363"/>
    </location>
</feature>
<keyword evidence="6" id="KW-0539">Nucleus</keyword>
<feature type="compositionally biased region" description="Basic and acidic residues" evidence="8">
    <location>
        <begin position="196"/>
        <end position="207"/>
    </location>
</feature>
<gene>
    <name evidence="10" type="ORF">PLOB_00025508</name>
</gene>
<evidence type="ECO:0000256" key="7">
    <source>
        <dbReference type="PROSITE-ProRule" id="PRU00146"/>
    </source>
</evidence>
<dbReference type="InterPro" id="IPR019787">
    <property type="entry name" value="Znf_PHD-finger"/>
</dbReference>
<feature type="region of interest" description="Disordered" evidence="8">
    <location>
        <begin position="194"/>
        <end position="224"/>
    </location>
</feature>
<keyword evidence="4 7" id="KW-0863">Zinc-finger</keyword>
<dbReference type="InterPro" id="IPR001965">
    <property type="entry name" value="Znf_PHD"/>
</dbReference>
<evidence type="ECO:0000259" key="9">
    <source>
        <dbReference type="PROSITE" id="PS50016"/>
    </source>
</evidence>
<reference evidence="10 11" key="1">
    <citation type="submission" date="2022-05" db="EMBL/GenBank/DDBJ databases">
        <authorList>
            <consortium name="Genoscope - CEA"/>
            <person name="William W."/>
        </authorList>
    </citation>
    <scope>NUCLEOTIDE SEQUENCE [LARGE SCALE GENOMIC DNA]</scope>
</reference>
<protein>
    <recommendedName>
        <fullName evidence="9">PHD-type domain-containing protein</fullName>
    </recommendedName>
</protein>
<comment type="subcellular location">
    <subcellularLocation>
        <location evidence="1">Nucleus</location>
    </subcellularLocation>
</comment>
<keyword evidence="3" id="KW-0479">Metal-binding</keyword>
<feature type="region of interest" description="Disordered" evidence="8">
    <location>
        <begin position="486"/>
        <end position="518"/>
    </location>
</feature>
<dbReference type="EMBL" id="CALNXK010000030">
    <property type="protein sequence ID" value="CAH3117053.1"/>
    <property type="molecule type" value="Genomic_DNA"/>
</dbReference>
<comment type="caution">
    <text evidence="10">The sequence shown here is derived from an EMBL/GenBank/DDBJ whole genome shotgun (WGS) entry which is preliminary data.</text>
</comment>
<keyword evidence="5" id="KW-0862">Zinc</keyword>
<dbReference type="SUPFAM" id="SSF57903">
    <property type="entry name" value="FYVE/PHD zinc finger"/>
    <property type="match status" value="1"/>
</dbReference>
<evidence type="ECO:0000313" key="10">
    <source>
        <dbReference type="EMBL" id="CAH3117053.1"/>
    </source>
</evidence>
<dbReference type="Gene3D" id="3.30.40.10">
    <property type="entry name" value="Zinc/RING finger domain, C3HC4 (zinc finger)"/>
    <property type="match status" value="1"/>
</dbReference>
<evidence type="ECO:0000256" key="8">
    <source>
        <dbReference type="SAM" id="MobiDB-lite"/>
    </source>
</evidence>
<evidence type="ECO:0000256" key="1">
    <source>
        <dbReference type="ARBA" id="ARBA00004123"/>
    </source>
</evidence>
<feature type="non-terminal residue" evidence="10">
    <location>
        <position position="1"/>
    </location>
</feature>
<evidence type="ECO:0000256" key="5">
    <source>
        <dbReference type="ARBA" id="ARBA00022833"/>
    </source>
</evidence>
<sequence>LVCRSQQLTICTTSGNVTLGPPTIVSENPIVEKLSVEMDVEKIRKESAIYRDLQPGSFLFEYRSKLNDAAFNIALENPTLISNKGTLLEQAKKKVEDDGYLYKKKKSRSPTLNAPQPEKSDKMNPSMRAKQLQQISEDVDEVKKEIFHLERSREKARNVNADERALRLTKEMEPLRVRKRHLEEELLLLQRKEKKYSKDKERREKKSTTAPPGVKQGRKPSSCKKGSLDFLIKQIEGKGQSKSGQPCDCPELLLYISLKDKAVADVSSCRKADGIYQSFLSGMTLLQFVKARSAYCSKDHAVGCRECSGLIQAANKIISSGIADVADTFRKCFPLVKYQCYNAKRRFLQLPVVIFETSTQGKGSQRLCMIEQQSGVDYVTFVSLFRKLIPSGTVSGGINKATLSGLCSLASTESDRKLIKYAACASRNLSEKKASQTYGISNYGALRNEVEGALQKACEIRNEVMQIAAVKERAFLRTLGIDVASSSESESDDSSTSCEWASDSEQSDTDSENITRETNCDKFQAREDVDVNSTRSPGIQGQIRTQEGTLKEVSCDETQLDMNGNSECFQATTPQLDPDASLNKEAAQSLVFTPTQDHLALMLRESNLNWFVFVDELIVLLRQYNTSVIEQVLLDFAHNMSFMDFTEEEERLIEQSRQAYLTRSRQQALGCQDNRVVTDSESDNPEQWLSVKKLNSPEGIKMIKKQRRILRSQTKRGVAKAIANRCLLKRKIPRRVSSILKEFPSIGRDIEEYVRSRRCGADAWRRTGVVTFDGNRKRGPKASYKRIQEHLKQKYQTKRISYGTVVQLCTIRNRRKLSAKRYKGIAKVTCRRSRKGFNVKYNPDAHWSTSFYKALDVLQLADGCNKVLINRDDQAGFRLDTTYTHKGRGVLCEEMETTTRVDYVNTYSSILQTTSYHVMESNTTPQACAGIVKAQYVYPKNPAQHAADMRMLENHFEFCDHLKDKEFDCIRVDGPHDENPTGLETQFLWTERHVVNRKTCTMVTTRHSGGSYLNRVELQNGCLALAHSHLFIPSTLNGHNFNEKGLDCVKLRANLDAATEVYINRVDGAPCGDTPIRLLKGADDEYASYLQNRRPDLLTFLSGSKRAKEQLKSSKPTQFQYFSEIWSVRNKHMVKSVADKYVFLLVPCFKEDCVHPLCKKGKPQNEPLWSENNLPISLLPLPVPDKSRPWGGSCEKCVGFCAGHFLPPRQCFEHIKEHGMQDCAVPPSIVLKKAFEDAKQKDVQLETLIPELAKATLLTTDEVKMWFAHLQLVKDRRKEGAKKAKDTRTKKKAEKQRNTPNDSDADDEEEPSYCPCGAENSDDMIWCDGDDVCTHKWFHYKCVGLTSRTIPPGKWFCPDCEKKRTNK</sequence>
<proteinExistence type="inferred from homology"/>
<feature type="compositionally biased region" description="Basic and acidic residues" evidence="8">
    <location>
        <begin position="1278"/>
        <end position="1287"/>
    </location>
</feature>
<dbReference type="InterPro" id="IPR011011">
    <property type="entry name" value="Znf_FYVE_PHD"/>
</dbReference>